<comment type="pathway">
    <text evidence="9">Cofactor biosynthesis; adenosylcobalamin biosynthesis; cob(II)yrinate a,c-diamide from precorrin-2 (aerobic route): step 9/10.</text>
</comment>
<dbReference type="CDD" id="cd05388">
    <property type="entry name" value="CobB_N"/>
    <property type="match status" value="1"/>
</dbReference>
<dbReference type="NCBIfam" id="TIGR00379">
    <property type="entry name" value="cobB"/>
    <property type="match status" value="1"/>
</dbReference>
<evidence type="ECO:0000256" key="8">
    <source>
        <dbReference type="ARBA" id="ARBA00022962"/>
    </source>
</evidence>
<dbReference type="RefSeq" id="WP_097175848.1">
    <property type="nucleotide sequence ID" value="NZ_OBML01000010.1"/>
</dbReference>
<proteinExistence type="inferred from homology"/>
<dbReference type="AlphaFoldDB" id="A0A285TCD9"/>
<dbReference type="GO" id="GO:0043802">
    <property type="term" value="F:hydrogenobyrinic acid a,c-diamide synthase (glutamine-hydrolysing) activity"/>
    <property type="evidence" value="ECO:0007669"/>
    <property type="project" value="UniProtKB-UniRule"/>
</dbReference>
<dbReference type="InterPro" id="IPR029062">
    <property type="entry name" value="Class_I_gatase-like"/>
</dbReference>
<dbReference type="Gene3D" id="3.40.50.300">
    <property type="entry name" value="P-loop containing nucleotide triphosphate hydrolases"/>
    <property type="match status" value="1"/>
</dbReference>
<organism evidence="12 13">
    <name type="scientific">Stappia indica</name>
    <dbReference type="NCBI Taxonomy" id="538381"/>
    <lineage>
        <taxon>Bacteria</taxon>
        <taxon>Pseudomonadati</taxon>
        <taxon>Pseudomonadota</taxon>
        <taxon>Alphaproteobacteria</taxon>
        <taxon>Hyphomicrobiales</taxon>
        <taxon>Stappiaceae</taxon>
        <taxon>Stappia</taxon>
    </lineage>
</organism>
<dbReference type="NCBIfam" id="NF002204">
    <property type="entry name" value="PRK01077.1"/>
    <property type="match status" value="1"/>
</dbReference>
<feature type="site" description="Increases nucleophilicity of active site Cys" evidence="9">
    <location>
        <position position="432"/>
    </location>
</feature>
<evidence type="ECO:0000313" key="12">
    <source>
        <dbReference type="EMBL" id="SOC19704.1"/>
    </source>
</evidence>
<dbReference type="Gene3D" id="3.40.50.880">
    <property type="match status" value="1"/>
</dbReference>
<dbReference type="InterPro" id="IPR011698">
    <property type="entry name" value="GATase_3"/>
</dbReference>
<evidence type="ECO:0000256" key="4">
    <source>
        <dbReference type="ARBA" id="ARBA00022598"/>
    </source>
</evidence>
<keyword evidence="6 9" id="KW-0067">ATP-binding</keyword>
<feature type="domain" description="CobQ/CobB/MinD/ParA nucleotide binding" evidence="10">
    <location>
        <begin position="11"/>
        <end position="194"/>
    </location>
</feature>
<keyword evidence="13" id="KW-1185">Reference proteome</keyword>
<dbReference type="STRING" id="538381.GCA_001696535_03969"/>
<dbReference type="GO" id="GO:0042242">
    <property type="term" value="F:cobyrinic acid a,c-diamide synthase activity"/>
    <property type="evidence" value="ECO:0007669"/>
    <property type="project" value="InterPro"/>
</dbReference>
<keyword evidence="5 9" id="KW-0547">Nucleotide-binding</keyword>
<comment type="miscellaneous">
    <text evidence="9">The a and c carboxylates of hydrogenobyrinate are activated for nucleophilic attack via formation of a phosphorylated intermediate by ATP. CobB catalyzes first the amidation of the c-carboxylate, and then that of the a-carboxylate.</text>
</comment>
<keyword evidence="8 9" id="KW-0315">Glutamine amidotransferase</keyword>
<evidence type="ECO:0000313" key="13">
    <source>
        <dbReference type="Proteomes" id="UP000219331"/>
    </source>
</evidence>
<comment type="catalytic activity">
    <reaction evidence="9">
        <text>hydrogenobyrinate + 2 L-glutamine + 2 ATP + 2 H2O = hydrogenobyrinate a,c-diamide + 2 L-glutamate + 2 ADP + 2 phosphate + 2 H(+)</text>
        <dbReference type="Rhea" id="RHEA:12544"/>
        <dbReference type="ChEBI" id="CHEBI:15377"/>
        <dbReference type="ChEBI" id="CHEBI:15378"/>
        <dbReference type="ChEBI" id="CHEBI:29985"/>
        <dbReference type="ChEBI" id="CHEBI:30616"/>
        <dbReference type="ChEBI" id="CHEBI:43474"/>
        <dbReference type="ChEBI" id="CHEBI:58359"/>
        <dbReference type="ChEBI" id="CHEBI:77873"/>
        <dbReference type="ChEBI" id="CHEBI:77874"/>
        <dbReference type="ChEBI" id="CHEBI:456216"/>
        <dbReference type="EC" id="6.3.5.9"/>
    </reaction>
</comment>
<evidence type="ECO:0000256" key="2">
    <source>
        <dbReference type="ARBA" id="ARBA00006205"/>
    </source>
</evidence>
<dbReference type="UniPathway" id="UPA00148">
    <property type="reaction ID" value="UER00220"/>
</dbReference>
<dbReference type="SUPFAM" id="SSF52317">
    <property type="entry name" value="Class I glutamine amidotransferase-like"/>
    <property type="match status" value="1"/>
</dbReference>
<dbReference type="InterPro" id="IPR027417">
    <property type="entry name" value="P-loop_NTPase"/>
</dbReference>
<dbReference type="EMBL" id="OBML01000010">
    <property type="protein sequence ID" value="SOC19704.1"/>
    <property type="molecule type" value="Genomic_DNA"/>
</dbReference>
<feature type="domain" description="CobB/CobQ-like glutamine amidotransferase" evidence="11">
    <location>
        <begin position="250"/>
        <end position="434"/>
    </location>
</feature>
<dbReference type="OrthoDB" id="9764035at2"/>
<feature type="active site" description="Nucleophile" evidence="9">
    <location>
        <position position="332"/>
    </location>
</feature>
<comment type="cofactor">
    <cofactor evidence="1 9">
        <name>Mg(2+)</name>
        <dbReference type="ChEBI" id="CHEBI:18420"/>
    </cofactor>
</comment>
<comment type="domain">
    <text evidence="9">Comprises of two domains. The C-terminal domain contains the binding site for glutamine and catalyzes the hydrolysis of this substrate to glutamate and ammonia. The N-terminal domain is anticipated to bind ATP and hydrogenobyrinate and catalyzes the ultimate synthesis of the diamide product. The ammonia produced via the glutaminase domain is probably translocated to the adjacent domain via a molecular tunnel, where it reacts with an activated intermediate.</text>
</comment>
<evidence type="ECO:0000256" key="9">
    <source>
        <dbReference type="HAMAP-Rule" id="MF_00027"/>
    </source>
</evidence>
<sequence>MNTRSRPASGLVIAAPASGSGKTTLTLALLKAFRKAGIRVASAKTGPDYIDPAFHAAASGGPCVNLDPFAMRGALIDRLSSAQAETADLLLVEGVMGLFDGAADGSGSTADLAARLSLPVVLVVDAGKQSQSVAALVRGFRDHRADVTVAGVILNRVGSPRHEEMLRAALAGIAMPVLGAVPRDAGLDLPERHLGLVQAGEHGDLAGFLEHAAARVAESCDLDALRALASPLARSESTAAATLPPPGQHVAIARDTAFAFAYPHLLSGWQAQGAELSFFSPLANEAPDARCDAVYLPGGYPELHAERIAAAGRFRQGMQAAEARGALIYGECGGYMVLGEHLTDAEGARHAMLGLLPLETSFATRKRHLGYRRLKALPGAPWQGELTGHEFHYATILREGQADRLFQAEDALGTPVGDVGLRVGRVSGSFIHLIDGT</sequence>
<dbReference type="GO" id="GO:0009236">
    <property type="term" value="P:cobalamin biosynthetic process"/>
    <property type="evidence" value="ECO:0007669"/>
    <property type="project" value="UniProtKB-UniRule"/>
</dbReference>
<evidence type="ECO:0000259" key="10">
    <source>
        <dbReference type="Pfam" id="PF01656"/>
    </source>
</evidence>
<dbReference type="PANTHER" id="PTHR43873">
    <property type="entry name" value="COBYRINATE A,C-DIAMIDE SYNTHASE"/>
    <property type="match status" value="1"/>
</dbReference>
<dbReference type="Pfam" id="PF01656">
    <property type="entry name" value="CbiA"/>
    <property type="match status" value="1"/>
</dbReference>
<comment type="similarity">
    <text evidence="9">Belongs to the CobB/CbiA family.</text>
</comment>
<dbReference type="SUPFAM" id="SSF52540">
    <property type="entry name" value="P-loop containing nucleoside triphosphate hydrolases"/>
    <property type="match status" value="1"/>
</dbReference>
<dbReference type="GO" id="GO:0005524">
    <property type="term" value="F:ATP binding"/>
    <property type="evidence" value="ECO:0007669"/>
    <property type="project" value="UniProtKB-UniRule"/>
</dbReference>
<dbReference type="InterPro" id="IPR002586">
    <property type="entry name" value="CobQ/CobB/MinD/ParA_Nub-bd_dom"/>
</dbReference>
<comment type="function">
    <text evidence="9">Catalyzes the ATP-dependent amidation of the two carboxylate groups at positions a and c of hydrogenobyrinate, using either L-glutamine or ammonia as the nitrogen source.</text>
</comment>
<dbReference type="HAMAP" id="MF_00027">
    <property type="entry name" value="CobB_CbiA"/>
    <property type="match status" value="1"/>
</dbReference>
<gene>
    <name evidence="9" type="primary">cobB</name>
    <name evidence="12" type="ORF">SAMN05421512_11086</name>
</gene>
<dbReference type="InterPro" id="IPR004484">
    <property type="entry name" value="CbiA/CobB_synth"/>
</dbReference>
<dbReference type="Proteomes" id="UP000219331">
    <property type="component" value="Unassembled WGS sequence"/>
</dbReference>
<evidence type="ECO:0000256" key="6">
    <source>
        <dbReference type="ARBA" id="ARBA00022840"/>
    </source>
</evidence>
<evidence type="ECO:0000256" key="7">
    <source>
        <dbReference type="ARBA" id="ARBA00022842"/>
    </source>
</evidence>
<dbReference type="PANTHER" id="PTHR43873:SF1">
    <property type="entry name" value="COBYRINATE A,C-DIAMIDE SYNTHASE"/>
    <property type="match status" value="1"/>
</dbReference>
<reference evidence="12 13" key="1">
    <citation type="submission" date="2017-08" db="EMBL/GenBank/DDBJ databases">
        <authorList>
            <person name="de Groot N.N."/>
        </authorList>
    </citation>
    <scope>NUCLEOTIDE SEQUENCE [LARGE SCALE GENOMIC DNA]</scope>
    <source>
        <strain evidence="12 13">USBA 352</strain>
    </source>
</reference>
<keyword evidence="7 9" id="KW-0460">Magnesium</keyword>
<keyword evidence="3 9" id="KW-0169">Cobalamin biosynthesis</keyword>
<dbReference type="PROSITE" id="PS51274">
    <property type="entry name" value="GATASE_COBBQ"/>
    <property type="match status" value="1"/>
</dbReference>
<protein>
    <recommendedName>
        <fullName evidence="9">Hydrogenobyrinate a,c-diamide synthase</fullName>
        <ecNumber evidence="9">6.3.5.9</ecNumber>
    </recommendedName>
    <alternativeName>
        <fullName evidence="9">Hydrogenobyrinic acid a,c-diamide synthase</fullName>
    </alternativeName>
</protein>
<comment type="similarity">
    <text evidence="2">Belongs to the CobB/CobQ family. CobQ subfamily.</text>
</comment>
<dbReference type="Pfam" id="PF07685">
    <property type="entry name" value="GATase_3"/>
    <property type="match status" value="1"/>
</dbReference>
<evidence type="ECO:0000256" key="3">
    <source>
        <dbReference type="ARBA" id="ARBA00022573"/>
    </source>
</evidence>
<evidence type="ECO:0000256" key="5">
    <source>
        <dbReference type="ARBA" id="ARBA00022741"/>
    </source>
</evidence>
<evidence type="ECO:0000256" key="1">
    <source>
        <dbReference type="ARBA" id="ARBA00001946"/>
    </source>
</evidence>
<evidence type="ECO:0000259" key="11">
    <source>
        <dbReference type="Pfam" id="PF07685"/>
    </source>
</evidence>
<name>A0A285TCD9_9HYPH</name>
<accession>A0A285TCD9</accession>
<dbReference type="EC" id="6.3.5.9" evidence="9"/>
<keyword evidence="4 9" id="KW-0436">Ligase</keyword>